<reference evidence="8" key="2">
    <citation type="submission" date="2021-04" db="EMBL/GenBank/DDBJ databases">
        <authorList>
            <person name="Gilroy R."/>
        </authorList>
    </citation>
    <scope>NUCLEOTIDE SEQUENCE</scope>
    <source>
        <strain evidence="8">ChiGjej4B4-7305</strain>
    </source>
</reference>
<feature type="region of interest" description="Disordered" evidence="7">
    <location>
        <begin position="1"/>
        <end position="21"/>
    </location>
</feature>
<dbReference type="GO" id="GO:0003954">
    <property type="term" value="F:NADH dehydrogenase activity"/>
    <property type="evidence" value="ECO:0007669"/>
    <property type="project" value="TreeGrafter"/>
</dbReference>
<comment type="similarity">
    <text evidence="1">Belongs to the complex I 24 kDa subunit family.</text>
</comment>
<dbReference type="EC" id="1.6.5.11" evidence="8"/>
<dbReference type="GO" id="GO:0051537">
    <property type="term" value="F:2 iron, 2 sulfur cluster binding"/>
    <property type="evidence" value="ECO:0007669"/>
    <property type="project" value="UniProtKB-KW"/>
</dbReference>
<dbReference type="InterPro" id="IPR042128">
    <property type="entry name" value="NuoE_dom"/>
</dbReference>
<evidence type="ECO:0000313" key="9">
    <source>
        <dbReference type="Proteomes" id="UP000824037"/>
    </source>
</evidence>
<protein>
    <submittedName>
        <fullName evidence="8">NADH-quinone oxidoreductase subunit NuoE</fullName>
        <ecNumber evidence="8">1.6.5.11</ecNumber>
    </submittedName>
</protein>
<dbReference type="SUPFAM" id="SSF52833">
    <property type="entry name" value="Thioredoxin-like"/>
    <property type="match status" value="1"/>
</dbReference>
<dbReference type="CDD" id="cd03064">
    <property type="entry name" value="TRX_Fd_NuoE"/>
    <property type="match status" value="1"/>
</dbReference>
<dbReference type="NCBIfam" id="NF005721">
    <property type="entry name" value="PRK07539.1-1"/>
    <property type="match status" value="1"/>
</dbReference>
<dbReference type="InterPro" id="IPR036249">
    <property type="entry name" value="Thioredoxin-like_sf"/>
</dbReference>
<evidence type="ECO:0000256" key="2">
    <source>
        <dbReference type="ARBA" id="ARBA00022714"/>
    </source>
</evidence>
<sequence>MVNTDSRPGNPTHDARAARHSYPEEVARRLHADAEVILAKYPQARSALLPLLHLVQSEDGYVSPAGIAFCADVLDLSRASVSAVATFYSQYKRHPNGTYTVGVCTNTLCAVMGGDAIFDRLADRLGVGHDETTEDGTITLERLECNAACDYAPVMMINWEFFDNQTPASAVATVEKLLAGEPVRPTRGADSVATFKEVSRVLAGFDDGRADEGSSAGPATLVGLELARKNDWRAPGADDQVAPEPEAGTEPVGDTGSSAERKPHAPADTSPSGPTAGDDSDAKGSAGKEGTV</sequence>
<dbReference type="FunFam" id="1.10.10.1590:FF:000001">
    <property type="entry name" value="NADH-quinone oxidoreductase subunit E"/>
    <property type="match status" value="1"/>
</dbReference>
<dbReference type="EMBL" id="DXBY01000168">
    <property type="protein sequence ID" value="HIZ36097.1"/>
    <property type="molecule type" value="Genomic_DNA"/>
</dbReference>
<reference evidence="8" key="1">
    <citation type="journal article" date="2021" name="PeerJ">
        <title>Extensive microbial diversity within the chicken gut microbiome revealed by metagenomics and culture.</title>
        <authorList>
            <person name="Gilroy R."/>
            <person name="Ravi A."/>
            <person name="Getino M."/>
            <person name="Pursley I."/>
            <person name="Horton D.L."/>
            <person name="Alikhan N.F."/>
            <person name="Baker D."/>
            <person name="Gharbi K."/>
            <person name="Hall N."/>
            <person name="Watson M."/>
            <person name="Adriaenssens E.M."/>
            <person name="Foster-Nyarko E."/>
            <person name="Jarju S."/>
            <person name="Secka A."/>
            <person name="Antonio M."/>
            <person name="Oren A."/>
            <person name="Chaudhuri R.R."/>
            <person name="La Ragione R."/>
            <person name="Hildebrand F."/>
            <person name="Pallen M.J."/>
        </authorList>
    </citation>
    <scope>NUCLEOTIDE SEQUENCE</scope>
    <source>
        <strain evidence="8">ChiGjej4B4-7305</strain>
    </source>
</reference>
<evidence type="ECO:0000256" key="1">
    <source>
        <dbReference type="ARBA" id="ARBA00010643"/>
    </source>
</evidence>
<accession>A0A9D2J4Q6</accession>
<dbReference type="Gene3D" id="3.40.30.10">
    <property type="entry name" value="Glutaredoxin"/>
    <property type="match status" value="1"/>
</dbReference>
<comment type="caution">
    <text evidence="8">The sequence shown here is derived from an EMBL/GenBank/DDBJ whole genome shotgun (WGS) entry which is preliminary data.</text>
</comment>
<dbReference type="Gene3D" id="1.10.10.1590">
    <property type="entry name" value="NADH-quinone oxidoreductase subunit E"/>
    <property type="match status" value="1"/>
</dbReference>
<proteinExistence type="inferred from homology"/>
<keyword evidence="8" id="KW-0560">Oxidoreductase</keyword>
<dbReference type="InterPro" id="IPR002023">
    <property type="entry name" value="NuoE-like"/>
</dbReference>
<evidence type="ECO:0000256" key="7">
    <source>
        <dbReference type="SAM" id="MobiDB-lite"/>
    </source>
</evidence>
<gene>
    <name evidence="8" type="primary">nuoE</name>
    <name evidence="8" type="ORF">H9815_09990</name>
</gene>
<evidence type="ECO:0000256" key="4">
    <source>
        <dbReference type="ARBA" id="ARBA00023004"/>
    </source>
</evidence>
<keyword evidence="4" id="KW-0408">Iron</keyword>
<dbReference type="InterPro" id="IPR041921">
    <property type="entry name" value="NuoE_N"/>
</dbReference>
<dbReference type="NCBIfam" id="TIGR01958">
    <property type="entry name" value="nuoE_fam"/>
    <property type="match status" value="1"/>
</dbReference>
<dbReference type="Proteomes" id="UP000824037">
    <property type="component" value="Unassembled WGS sequence"/>
</dbReference>
<evidence type="ECO:0000256" key="5">
    <source>
        <dbReference type="ARBA" id="ARBA00023014"/>
    </source>
</evidence>
<organism evidence="8 9">
    <name type="scientific">Candidatus Ruania gallistercoris</name>
    <dbReference type="NCBI Taxonomy" id="2838746"/>
    <lineage>
        <taxon>Bacteria</taxon>
        <taxon>Bacillati</taxon>
        <taxon>Actinomycetota</taxon>
        <taxon>Actinomycetes</taxon>
        <taxon>Micrococcales</taxon>
        <taxon>Ruaniaceae</taxon>
        <taxon>Ruania</taxon>
    </lineage>
</organism>
<comment type="cofactor">
    <cofactor evidence="6">
        <name>[2Fe-2S] cluster</name>
        <dbReference type="ChEBI" id="CHEBI:190135"/>
    </cofactor>
</comment>
<evidence type="ECO:0000256" key="6">
    <source>
        <dbReference type="ARBA" id="ARBA00034078"/>
    </source>
</evidence>
<keyword evidence="2" id="KW-0001">2Fe-2S</keyword>
<dbReference type="AlphaFoldDB" id="A0A9D2J4Q6"/>
<keyword evidence="3" id="KW-0479">Metal-binding</keyword>
<feature type="region of interest" description="Disordered" evidence="7">
    <location>
        <begin position="234"/>
        <end position="292"/>
    </location>
</feature>
<dbReference type="PANTHER" id="PTHR10371:SF3">
    <property type="entry name" value="NADH DEHYDROGENASE [UBIQUINONE] FLAVOPROTEIN 2, MITOCHONDRIAL"/>
    <property type="match status" value="1"/>
</dbReference>
<dbReference type="PANTHER" id="PTHR10371">
    <property type="entry name" value="NADH DEHYDROGENASE UBIQUINONE FLAVOPROTEIN 2, MITOCHONDRIAL"/>
    <property type="match status" value="1"/>
</dbReference>
<evidence type="ECO:0000313" key="8">
    <source>
        <dbReference type="EMBL" id="HIZ36097.1"/>
    </source>
</evidence>
<dbReference type="GO" id="GO:0046872">
    <property type="term" value="F:metal ion binding"/>
    <property type="evidence" value="ECO:0007669"/>
    <property type="project" value="UniProtKB-KW"/>
</dbReference>
<keyword evidence="5" id="KW-0411">Iron-sulfur</keyword>
<dbReference type="Pfam" id="PF01257">
    <property type="entry name" value="2Fe-2S_thioredx"/>
    <property type="match status" value="1"/>
</dbReference>
<name>A0A9D2J4Q6_9MICO</name>
<evidence type="ECO:0000256" key="3">
    <source>
        <dbReference type="ARBA" id="ARBA00022723"/>
    </source>
</evidence>